<name>C9XVI6_CROTZ</name>
<dbReference type="PANTHER" id="PTHR30246">
    <property type="entry name" value="2-KETO-3-DEOXY-6-PHOSPHOGLUCONATE ALDOLASE"/>
    <property type="match status" value="1"/>
</dbReference>
<accession>C9XVI6</accession>
<evidence type="ECO:0000256" key="5">
    <source>
        <dbReference type="ARBA" id="ARBA00023277"/>
    </source>
</evidence>
<evidence type="ECO:0000313" key="7">
    <source>
        <dbReference type="Proteomes" id="UP000002069"/>
    </source>
</evidence>
<dbReference type="InterPro" id="IPR000887">
    <property type="entry name" value="Aldlse_KDPG_KHG"/>
</dbReference>
<dbReference type="CDD" id="cd00452">
    <property type="entry name" value="KDPG_aldolase"/>
    <property type="match status" value="1"/>
</dbReference>
<dbReference type="SUPFAM" id="SSF51569">
    <property type="entry name" value="Aldolase"/>
    <property type="match status" value="1"/>
</dbReference>
<dbReference type="EC" id="4.1.2.14" evidence="6"/>
<dbReference type="Gene3D" id="3.20.20.70">
    <property type="entry name" value="Aldolase class I"/>
    <property type="match status" value="1"/>
</dbReference>
<evidence type="ECO:0000256" key="3">
    <source>
        <dbReference type="ARBA" id="ARBA00011233"/>
    </source>
</evidence>
<reference evidence="6 7" key="1">
    <citation type="journal article" date="2010" name="J. Bacteriol.">
        <title>Complete Genome Sequence of Cronobacter turicensis LMG 23827, a foodborne pathogen causing deaths in neonates.</title>
        <authorList>
            <person name="Stephan R."/>
            <person name="Lehner A."/>
            <person name="Tischler P."/>
            <person name="Rattei T."/>
        </authorList>
    </citation>
    <scope>NUCLEOTIDE SEQUENCE [LARGE SCALE GENOMIC DNA]</scope>
    <source>
        <strain evidence="7">DSM 18703 / CCUG 55852 / LMG 23827 / z3032</strain>
    </source>
</reference>
<dbReference type="EMBL" id="FN543093">
    <property type="protein sequence ID" value="CBA27908.1"/>
    <property type="molecule type" value="Genomic_DNA"/>
</dbReference>
<dbReference type="EC" id="4.1.3.16" evidence="6"/>
<dbReference type="Pfam" id="PF01081">
    <property type="entry name" value="Aldolase"/>
    <property type="match status" value="1"/>
</dbReference>
<dbReference type="EC" id="4.2.1.6" evidence="6"/>
<organism evidence="6 7">
    <name type="scientific">Cronobacter turicensis (strain DSM 18703 / CCUG 55852 / LMG 23827 / z3032)</name>
    <dbReference type="NCBI Taxonomy" id="693216"/>
    <lineage>
        <taxon>Bacteria</taxon>
        <taxon>Pseudomonadati</taxon>
        <taxon>Pseudomonadota</taxon>
        <taxon>Gammaproteobacteria</taxon>
        <taxon>Enterobacterales</taxon>
        <taxon>Enterobacteriaceae</taxon>
        <taxon>Cronobacter</taxon>
    </lineage>
</organism>
<dbReference type="HOGENOM" id="CLU_077795_2_1_6"/>
<comment type="similarity">
    <text evidence="2">Belongs to the KHG/KDPG aldolase family.</text>
</comment>
<comment type="subunit">
    <text evidence="3">Homotrimer.</text>
</comment>
<reference evidence="7" key="2">
    <citation type="journal article" date="2011" name="J. Bacteriol.">
        <title>Complete genome sequence of Cronobacter turicensis LMG 23827, a food-borne pathogen causing deaths in neonates.</title>
        <authorList>
            <person name="Stephan R."/>
            <person name="Lehner A."/>
            <person name="Tischler P."/>
            <person name="Rattei T."/>
        </authorList>
    </citation>
    <scope>NUCLEOTIDE SEQUENCE [LARGE SCALE GENOMIC DNA]</scope>
    <source>
        <strain evidence="7">DSM 18703 / CCUG 55852 / LMG 23827 / z3032</strain>
    </source>
</reference>
<dbReference type="KEGG" id="ctu:CTU_06620"/>
<dbReference type="Proteomes" id="UP000002069">
    <property type="component" value="Chromosome"/>
</dbReference>
<keyword evidence="7" id="KW-1185">Reference proteome</keyword>
<evidence type="ECO:0000256" key="4">
    <source>
        <dbReference type="ARBA" id="ARBA00023239"/>
    </source>
</evidence>
<evidence type="ECO:0000256" key="1">
    <source>
        <dbReference type="ARBA" id="ARBA00004761"/>
    </source>
</evidence>
<protein>
    <submittedName>
        <fullName evidence="6">2-dehydro-3-deoxy-6-phosphogalactonate aldolase</fullName>
        <ecNumber evidence="6">4.1.2.14</ecNumber>
        <ecNumber evidence="6">4.1.2.21</ecNumber>
        <ecNumber evidence="6">4.1.3.16</ecNumber>
        <ecNumber evidence="6">4.2.1.6</ecNumber>
    </submittedName>
</protein>
<dbReference type="AlphaFoldDB" id="C9XVI6"/>
<keyword evidence="5" id="KW-0119">Carbohydrate metabolism</keyword>
<keyword evidence="4 6" id="KW-0456">Lyase</keyword>
<dbReference type="GO" id="GO:0008700">
    <property type="term" value="F:(R,S)-4-hydroxy-2-oxoglutarate aldolase activity"/>
    <property type="evidence" value="ECO:0007669"/>
    <property type="project" value="UniProtKB-EC"/>
</dbReference>
<evidence type="ECO:0000313" key="6">
    <source>
        <dbReference type="EMBL" id="CBA27908.1"/>
    </source>
</evidence>
<dbReference type="EC" id="4.1.2.21" evidence="6"/>
<comment type="pathway">
    <text evidence="1">Carbohydrate acid metabolism.</text>
</comment>
<dbReference type="GO" id="GO:0008869">
    <property type="term" value="F:galactonate dehydratase activity"/>
    <property type="evidence" value="ECO:0007669"/>
    <property type="project" value="UniProtKB-EC"/>
</dbReference>
<proteinExistence type="inferred from homology"/>
<dbReference type="PANTHER" id="PTHR30246:SF1">
    <property type="entry name" value="2-DEHYDRO-3-DEOXY-6-PHOSPHOGALACTONATE ALDOLASE-RELATED"/>
    <property type="match status" value="1"/>
</dbReference>
<dbReference type="GO" id="GO:0008675">
    <property type="term" value="F:2-dehydro-3-deoxy-phosphogluconate aldolase activity"/>
    <property type="evidence" value="ECO:0007669"/>
    <property type="project" value="UniProtKB-EC"/>
</dbReference>
<dbReference type="NCBIfam" id="NF006600">
    <property type="entry name" value="PRK09140.1"/>
    <property type="match status" value="1"/>
</dbReference>
<dbReference type="InterPro" id="IPR013785">
    <property type="entry name" value="Aldolase_TIM"/>
</dbReference>
<dbReference type="GO" id="GO:0008674">
    <property type="term" value="F:2-dehydro-3-deoxy-6-phosphogalactonate aldolase activity"/>
    <property type="evidence" value="ECO:0007669"/>
    <property type="project" value="UniProtKB-EC"/>
</dbReference>
<sequence length="234" mass="24693">MLPSRYGRHPCPASGHSSMTPTDFYTCWQQETLPLIAILRGITPADAQPAAEILVNAGFHWLEVPLNSPSALTSIRLMREVVGDSARVGAGTVLTPEQVDHVARCGGQLIVSPDGCPAVIRRTRERGLISLPGVITPTEAFSAIGAGASALKLFPAEQITPAIVKALRAVLPPHLVCLPVGGIQPDPTQMGAYRRAGADGFGLGGALYQAGMSLHDLRLRAGAFRQAWHILADA</sequence>
<gene>
    <name evidence="6" type="primary">dgoA</name>
    <name evidence="6" type="ordered locus">Ctu_06620</name>
</gene>
<evidence type="ECO:0000256" key="2">
    <source>
        <dbReference type="ARBA" id="ARBA00006906"/>
    </source>
</evidence>
<dbReference type="PATRIC" id="fig|693216.3.peg.628"/>